<dbReference type="AlphaFoldDB" id="K2FC96"/>
<organism evidence="1">
    <name type="scientific">uncultured bacterium</name>
    <name type="common">gcode 4</name>
    <dbReference type="NCBI Taxonomy" id="1234023"/>
    <lineage>
        <taxon>Bacteria</taxon>
        <taxon>environmental samples</taxon>
    </lineage>
</organism>
<proteinExistence type="predicted"/>
<gene>
    <name evidence="1" type="ORF">ACD_3C00035G0001</name>
</gene>
<accession>K2FC96</accession>
<comment type="caution">
    <text evidence="1">The sequence shown here is derived from an EMBL/GenBank/DDBJ whole genome shotgun (WGS) entry which is preliminary data.</text>
</comment>
<protein>
    <submittedName>
        <fullName evidence="1">Uncharacterized protein</fullName>
    </submittedName>
</protein>
<evidence type="ECO:0000313" key="1">
    <source>
        <dbReference type="EMBL" id="EKE28651.1"/>
    </source>
</evidence>
<dbReference type="EMBL" id="AMFJ01000309">
    <property type="protein sequence ID" value="EKE28651.1"/>
    <property type="molecule type" value="Genomic_DNA"/>
</dbReference>
<reference evidence="1" key="1">
    <citation type="journal article" date="2012" name="Science">
        <title>Fermentation, hydrogen, and sulfur metabolism in multiple uncultivated bacterial phyla.</title>
        <authorList>
            <person name="Wrighton K.C."/>
            <person name="Thomas B.C."/>
            <person name="Sharon I."/>
            <person name="Miller C.S."/>
            <person name="Castelle C.J."/>
            <person name="VerBerkmoes N.C."/>
            <person name="Wilkins M.J."/>
            <person name="Hettich R.L."/>
            <person name="Lipton M.S."/>
            <person name="Williams K.H."/>
            <person name="Long P.E."/>
            <person name="Banfield J.F."/>
        </authorList>
    </citation>
    <scope>NUCLEOTIDE SEQUENCE [LARGE SCALE GENOMIC DNA]</scope>
</reference>
<sequence>MAVLESAWRHPDTWAPFEIGIQVLRWNLDLYIEIANWFNKNSNAALRFYNIHWWYLALNTYAALVKLKLVIEWENVEFEKRRRVWKVTVKNQEWELTIEYDKKTKKMKMSIRQLKRNWCDPCDKNAYIEFSEETTWKTDELTVFVRKKVIDCLAFVQYEMKKDRKEDKRIY</sequence>
<name>K2FC96_9BACT</name>